<keyword evidence="1" id="KW-1133">Transmembrane helix</keyword>
<evidence type="ECO:0000313" key="2">
    <source>
        <dbReference type="EMBL" id="DAD72818.1"/>
    </source>
</evidence>
<keyword evidence="1" id="KW-0472">Membrane</keyword>
<accession>A0A8S5LSA2</accession>
<keyword evidence="1" id="KW-0812">Transmembrane</keyword>
<sequence length="54" mass="6177">MKYNYNQITMIYHRKPIPVKPIKKAVIKLGWKHGLIAGVIVGAYLALKQKKEGK</sequence>
<protein>
    <submittedName>
        <fullName evidence="2">Uncharacterized protein</fullName>
    </submittedName>
</protein>
<proteinExistence type="predicted"/>
<organism evidence="2">
    <name type="scientific">Siphoviridae sp. ctYBm1</name>
    <dbReference type="NCBI Taxonomy" id="2826374"/>
    <lineage>
        <taxon>Viruses</taxon>
        <taxon>Duplodnaviria</taxon>
        <taxon>Heunggongvirae</taxon>
        <taxon>Uroviricota</taxon>
        <taxon>Caudoviricetes</taxon>
    </lineage>
</organism>
<name>A0A8S5LSA2_9CAUD</name>
<evidence type="ECO:0000256" key="1">
    <source>
        <dbReference type="SAM" id="Phobius"/>
    </source>
</evidence>
<dbReference type="EMBL" id="BK014726">
    <property type="protein sequence ID" value="DAD72818.1"/>
    <property type="molecule type" value="Genomic_DNA"/>
</dbReference>
<reference evidence="2" key="1">
    <citation type="journal article" date="2021" name="Proc. Natl. Acad. Sci. U.S.A.">
        <title>A Catalog of Tens of Thousands of Viruses from Human Metagenomes Reveals Hidden Associations with Chronic Diseases.</title>
        <authorList>
            <person name="Tisza M.J."/>
            <person name="Buck C.B."/>
        </authorList>
    </citation>
    <scope>NUCLEOTIDE SEQUENCE</scope>
    <source>
        <strain evidence="2">CtYBm1</strain>
    </source>
</reference>
<feature type="transmembrane region" description="Helical" evidence="1">
    <location>
        <begin position="29"/>
        <end position="47"/>
    </location>
</feature>